<dbReference type="EMBL" id="JBHSMJ010000018">
    <property type="protein sequence ID" value="MFC5449385.1"/>
    <property type="molecule type" value="Genomic_DNA"/>
</dbReference>
<protein>
    <submittedName>
        <fullName evidence="2">Urea amidolyase associated protein UAAP2</fullName>
    </submittedName>
</protein>
<accession>A0ABW0K7L9</accession>
<reference evidence="3" key="1">
    <citation type="journal article" date="2019" name="Int. J. Syst. Evol. Microbiol.">
        <title>The Global Catalogue of Microorganisms (GCM) 10K type strain sequencing project: providing services to taxonomists for standard genome sequencing and annotation.</title>
        <authorList>
            <consortium name="The Broad Institute Genomics Platform"/>
            <consortium name="The Broad Institute Genome Sequencing Center for Infectious Disease"/>
            <person name="Wu L."/>
            <person name="Ma J."/>
        </authorList>
    </citation>
    <scope>NUCLEOTIDE SEQUENCE [LARGE SCALE GENOMIC DNA]</scope>
    <source>
        <strain evidence="3">KACC 11904</strain>
    </source>
</reference>
<dbReference type="Pfam" id="PF09347">
    <property type="entry name" value="DUF1989"/>
    <property type="match status" value="1"/>
</dbReference>
<dbReference type="Proteomes" id="UP001596044">
    <property type="component" value="Unassembled WGS sequence"/>
</dbReference>
<sequence>MQLLQKTESSRLPENAIYDKMVLAGDGWIYDLEPGQVLRIVDLMGNQAADTLFYDADHPADHYSAVQTIVNQGNIYLTTGSVLYAESGNPLLEIVADTCGRHDTLGGACSAQSNTVRYAHDKVHMHNCRDTFMLQLAQRGETFTKRDLAPNINFFMNVPVTEAGGLTFADGLSAPGCYVELRAVARTTVLISNCPQLNNPCNAYNPTPIRLLIWDC</sequence>
<name>A0ABW0K7L9_9BACL</name>
<proteinExistence type="predicted"/>
<keyword evidence="3" id="KW-1185">Reference proteome</keyword>
<dbReference type="InterPro" id="IPR017791">
    <property type="entry name" value="UAAP2"/>
</dbReference>
<dbReference type="PANTHER" id="PTHR31527">
    <property type="entry name" value="RE64534P"/>
    <property type="match status" value="1"/>
</dbReference>
<dbReference type="NCBIfam" id="TIGR03424">
    <property type="entry name" value="urea_degr_1"/>
    <property type="match status" value="1"/>
</dbReference>
<evidence type="ECO:0000259" key="1">
    <source>
        <dbReference type="Pfam" id="PF09347"/>
    </source>
</evidence>
<feature type="domain" description="DUF1989" evidence="1">
    <location>
        <begin position="22"/>
        <end position="183"/>
    </location>
</feature>
<evidence type="ECO:0000313" key="2">
    <source>
        <dbReference type="EMBL" id="MFC5449385.1"/>
    </source>
</evidence>
<gene>
    <name evidence="2" type="ORF">ACFPOG_14040</name>
</gene>
<dbReference type="RefSeq" id="WP_270879777.1">
    <property type="nucleotide sequence ID" value="NZ_JAQFVF010000026.1"/>
</dbReference>
<dbReference type="InterPro" id="IPR018959">
    <property type="entry name" value="DUF1989"/>
</dbReference>
<dbReference type="PANTHER" id="PTHR31527:SF0">
    <property type="entry name" value="RE64534P"/>
    <property type="match status" value="1"/>
</dbReference>
<comment type="caution">
    <text evidence="2">The sequence shown here is derived from an EMBL/GenBank/DDBJ whole genome shotgun (WGS) entry which is preliminary data.</text>
</comment>
<evidence type="ECO:0000313" key="3">
    <source>
        <dbReference type="Proteomes" id="UP001596044"/>
    </source>
</evidence>
<organism evidence="2 3">
    <name type="scientific">Paenibacillus aestuarii</name>
    <dbReference type="NCBI Taxonomy" id="516965"/>
    <lineage>
        <taxon>Bacteria</taxon>
        <taxon>Bacillati</taxon>
        <taxon>Bacillota</taxon>
        <taxon>Bacilli</taxon>
        <taxon>Bacillales</taxon>
        <taxon>Paenibacillaceae</taxon>
        <taxon>Paenibacillus</taxon>
    </lineage>
</organism>